<evidence type="ECO:0000313" key="3">
    <source>
        <dbReference type="Proteomes" id="UP001218218"/>
    </source>
</evidence>
<evidence type="ECO:0000313" key="2">
    <source>
        <dbReference type="EMBL" id="KAJ7367742.1"/>
    </source>
</evidence>
<gene>
    <name evidence="2" type="ORF">DFH08DRAFT_928153</name>
</gene>
<proteinExistence type="predicted"/>
<comment type="caution">
    <text evidence="2">The sequence shown here is derived from an EMBL/GenBank/DDBJ whole genome shotgun (WGS) entry which is preliminary data.</text>
</comment>
<dbReference type="Proteomes" id="UP001218218">
    <property type="component" value="Unassembled WGS sequence"/>
</dbReference>
<feature type="compositionally biased region" description="Basic and acidic residues" evidence="1">
    <location>
        <begin position="67"/>
        <end position="83"/>
    </location>
</feature>
<reference evidence="2" key="1">
    <citation type="submission" date="2023-03" db="EMBL/GenBank/DDBJ databases">
        <title>Massive genome expansion in bonnet fungi (Mycena s.s.) driven by repeated elements and novel gene families across ecological guilds.</title>
        <authorList>
            <consortium name="Lawrence Berkeley National Laboratory"/>
            <person name="Harder C.B."/>
            <person name="Miyauchi S."/>
            <person name="Viragh M."/>
            <person name="Kuo A."/>
            <person name="Thoen E."/>
            <person name="Andreopoulos B."/>
            <person name="Lu D."/>
            <person name="Skrede I."/>
            <person name="Drula E."/>
            <person name="Henrissat B."/>
            <person name="Morin E."/>
            <person name="Kohler A."/>
            <person name="Barry K."/>
            <person name="LaButti K."/>
            <person name="Morin E."/>
            <person name="Salamov A."/>
            <person name="Lipzen A."/>
            <person name="Mereny Z."/>
            <person name="Hegedus B."/>
            <person name="Baldrian P."/>
            <person name="Stursova M."/>
            <person name="Weitz H."/>
            <person name="Taylor A."/>
            <person name="Grigoriev I.V."/>
            <person name="Nagy L.G."/>
            <person name="Martin F."/>
            <person name="Kauserud H."/>
        </authorList>
    </citation>
    <scope>NUCLEOTIDE SEQUENCE</scope>
    <source>
        <strain evidence="2">CBHHK002</strain>
    </source>
</reference>
<accession>A0AAD7ATN3</accession>
<keyword evidence="3" id="KW-1185">Reference proteome</keyword>
<organism evidence="2 3">
    <name type="scientific">Mycena albidolilacea</name>
    <dbReference type="NCBI Taxonomy" id="1033008"/>
    <lineage>
        <taxon>Eukaryota</taxon>
        <taxon>Fungi</taxon>
        <taxon>Dikarya</taxon>
        <taxon>Basidiomycota</taxon>
        <taxon>Agaricomycotina</taxon>
        <taxon>Agaricomycetes</taxon>
        <taxon>Agaricomycetidae</taxon>
        <taxon>Agaricales</taxon>
        <taxon>Marasmiineae</taxon>
        <taxon>Mycenaceae</taxon>
        <taxon>Mycena</taxon>
    </lineage>
</organism>
<name>A0AAD7ATN3_9AGAR</name>
<dbReference type="EMBL" id="JARIHO010000001">
    <property type="protein sequence ID" value="KAJ7367742.1"/>
    <property type="molecule type" value="Genomic_DNA"/>
</dbReference>
<dbReference type="AlphaFoldDB" id="A0AAD7ATN3"/>
<feature type="compositionally biased region" description="Basic residues" evidence="1">
    <location>
        <begin position="89"/>
        <end position="100"/>
    </location>
</feature>
<sequence>MHPMYPFYGDHVIHDPTLRLLKFQRQYPSLPPITITVTEAADPEFLGKRKGNKQAESLRPAKRKRKAENAGSHDKDERQKTELQNRVPKLIRKAERRSRRLSTQQITPPTALRELCDGESRV</sequence>
<feature type="region of interest" description="Disordered" evidence="1">
    <location>
        <begin position="40"/>
        <end position="122"/>
    </location>
</feature>
<protein>
    <submittedName>
        <fullName evidence="2">Uncharacterized protein</fullName>
    </submittedName>
</protein>
<evidence type="ECO:0000256" key="1">
    <source>
        <dbReference type="SAM" id="MobiDB-lite"/>
    </source>
</evidence>